<evidence type="ECO:0000313" key="1">
    <source>
        <dbReference type="EMBL" id="PRQ45915.1"/>
    </source>
</evidence>
<protein>
    <submittedName>
        <fullName evidence="1">Uncharacterized protein</fullName>
    </submittedName>
</protein>
<name>A0A2P6RHK8_ROSCH</name>
<comment type="caution">
    <text evidence="1">The sequence shown here is derived from an EMBL/GenBank/DDBJ whole genome shotgun (WGS) entry which is preliminary data.</text>
</comment>
<dbReference type="EMBL" id="PDCK01000041">
    <property type="protein sequence ID" value="PRQ45915.1"/>
    <property type="molecule type" value="Genomic_DNA"/>
</dbReference>
<proteinExistence type="predicted"/>
<evidence type="ECO:0000313" key="2">
    <source>
        <dbReference type="Proteomes" id="UP000238479"/>
    </source>
</evidence>
<dbReference type="AlphaFoldDB" id="A0A2P6RHK8"/>
<keyword evidence="2" id="KW-1185">Reference proteome</keyword>
<gene>
    <name evidence="1" type="ORF">RchiOBHm_Chr3g0496851</name>
</gene>
<sequence>MGWIWISNLFFFSRRRWRRLQHRKSVRMWCVWGLGSGLLHECVYGSDGDIEGCW</sequence>
<reference evidence="1 2" key="1">
    <citation type="journal article" date="2018" name="Nat. Genet.">
        <title>The Rosa genome provides new insights in the design of modern roses.</title>
        <authorList>
            <person name="Bendahmane M."/>
        </authorList>
    </citation>
    <scope>NUCLEOTIDE SEQUENCE [LARGE SCALE GENOMIC DNA]</scope>
    <source>
        <strain evidence="2">cv. Old Blush</strain>
    </source>
</reference>
<dbReference type="Gramene" id="PRQ45915">
    <property type="protein sequence ID" value="PRQ45915"/>
    <property type="gene ID" value="RchiOBHm_Chr3g0496851"/>
</dbReference>
<organism evidence="1 2">
    <name type="scientific">Rosa chinensis</name>
    <name type="common">China rose</name>
    <dbReference type="NCBI Taxonomy" id="74649"/>
    <lineage>
        <taxon>Eukaryota</taxon>
        <taxon>Viridiplantae</taxon>
        <taxon>Streptophyta</taxon>
        <taxon>Embryophyta</taxon>
        <taxon>Tracheophyta</taxon>
        <taxon>Spermatophyta</taxon>
        <taxon>Magnoliopsida</taxon>
        <taxon>eudicotyledons</taxon>
        <taxon>Gunneridae</taxon>
        <taxon>Pentapetalae</taxon>
        <taxon>rosids</taxon>
        <taxon>fabids</taxon>
        <taxon>Rosales</taxon>
        <taxon>Rosaceae</taxon>
        <taxon>Rosoideae</taxon>
        <taxon>Rosoideae incertae sedis</taxon>
        <taxon>Rosa</taxon>
    </lineage>
</organism>
<dbReference type="Proteomes" id="UP000238479">
    <property type="component" value="Chromosome 3"/>
</dbReference>
<accession>A0A2P6RHK8</accession>